<evidence type="ECO:0000313" key="2">
    <source>
        <dbReference type="Proteomes" id="UP000294498"/>
    </source>
</evidence>
<dbReference type="OrthoDB" id="1039148at2"/>
<gene>
    <name evidence="1" type="ORF">EDB95_2886</name>
</gene>
<organism evidence="1 2">
    <name type="scientific">Dinghuibacter silviterrae</name>
    <dbReference type="NCBI Taxonomy" id="1539049"/>
    <lineage>
        <taxon>Bacteria</taxon>
        <taxon>Pseudomonadati</taxon>
        <taxon>Bacteroidota</taxon>
        <taxon>Chitinophagia</taxon>
        <taxon>Chitinophagales</taxon>
        <taxon>Chitinophagaceae</taxon>
        <taxon>Dinghuibacter</taxon>
    </lineage>
</organism>
<comment type="caution">
    <text evidence="1">The sequence shown here is derived from an EMBL/GenBank/DDBJ whole genome shotgun (WGS) entry which is preliminary data.</text>
</comment>
<protein>
    <submittedName>
        <fullName evidence="1">Conjugative transposon TraK protein</fullName>
    </submittedName>
</protein>
<name>A0A4V3GM31_9BACT</name>
<proteinExistence type="predicted"/>
<dbReference type="Proteomes" id="UP000294498">
    <property type="component" value="Unassembled WGS sequence"/>
</dbReference>
<evidence type="ECO:0000313" key="1">
    <source>
        <dbReference type="EMBL" id="TDX01843.1"/>
    </source>
</evidence>
<dbReference type="RefSeq" id="WP_133994481.1">
    <property type="nucleotide sequence ID" value="NZ_SODV01000001.1"/>
</dbReference>
<dbReference type="AlphaFoldDB" id="A0A4V3GM31"/>
<accession>A0A4V3GM31</accession>
<sequence length="207" mass="23714">MFNELRYIDRAFRHIRLFAACFVLACMGVTGLVCWSCYRVVENDRGRVYILADGKALEALASERGDNLPVEARDHIRTFHQYFFTLGPDEKVINANIGKALYLADGSARREYENALEQGYYRNIITGNVSQEVRVDSVYVNMDSSVFRCWATLIITRTSNITLRCLFTQGGLRQVPRSDHNPHGFLIEDWTIGDSRDIKTIPRIQNP</sequence>
<reference evidence="1 2" key="1">
    <citation type="submission" date="2019-03" db="EMBL/GenBank/DDBJ databases">
        <title>Genomic Encyclopedia of Type Strains, Phase IV (KMG-IV): sequencing the most valuable type-strain genomes for metagenomic binning, comparative biology and taxonomic classification.</title>
        <authorList>
            <person name="Goeker M."/>
        </authorList>
    </citation>
    <scope>NUCLEOTIDE SEQUENCE [LARGE SCALE GENOMIC DNA]</scope>
    <source>
        <strain evidence="1 2">DSM 100059</strain>
    </source>
</reference>
<dbReference type="InterPro" id="IPR022276">
    <property type="entry name" value="Conjug_transposon_TraK"/>
</dbReference>
<keyword evidence="2" id="KW-1185">Reference proteome</keyword>
<dbReference type="EMBL" id="SODV01000001">
    <property type="protein sequence ID" value="TDX01843.1"/>
    <property type="molecule type" value="Genomic_DNA"/>
</dbReference>
<dbReference type="NCBIfam" id="TIGR03781">
    <property type="entry name" value="Bac_Flav_CT_K"/>
    <property type="match status" value="1"/>
</dbReference>